<dbReference type="PANTHER" id="PTHR41521">
    <property type="match status" value="1"/>
</dbReference>
<proteinExistence type="predicted"/>
<name>A0A916X2Z1_9SPHN</name>
<reference evidence="2" key="1">
    <citation type="journal article" date="2014" name="Int. J. Syst. Evol. Microbiol.">
        <title>Complete genome sequence of Corynebacterium casei LMG S-19264T (=DSM 44701T), isolated from a smear-ripened cheese.</title>
        <authorList>
            <consortium name="US DOE Joint Genome Institute (JGI-PGF)"/>
            <person name="Walter F."/>
            <person name="Albersmeier A."/>
            <person name="Kalinowski J."/>
            <person name="Ruckert C."/>
        </authorList>
    </citation>
    <scope>NUCLEOTIDE SEQUENCE</scope>
    <source>
        <strain evidence="2">CGMCC 1.15095</strain>
    </source>
</reference>
<gene>
    <name evidence="2" type="ORF">GCM10011494_02200</name>
</gene>
<keyword evidence="3" id="KW-1185">Reference proteome</keyword>
<reference evidence="2" key="2">
    <citation type="submission" date="2020-09" db="EMBL/GenBank/DDBJ databases">
        <authorList>
            <person name="Sun Q."/>
            <person name="Zhou Y."/>
        </authorList>
    </citation>
    <scope>NUCLEOTIDE SEQUENCE</scope>
    <source>
        <strain evidence="2">CGMCC 1.15095</strain>
    </source>
</reference>
<dbReference type="Gene3D" id="3.30.70.100">
    <property type="match status" value="1"/>
</dbReference>
<dbReference type="Proteomes" id="UP000608154">
    <property type="component" value="Unassembled WGS sequence"/>
</dbReference>
<evidence type="ECO:0000313" key="3">
    <source>
        <dbReference type="Proteomes" id="UP000608154"/>
    </source>
</evidence>
<dbReference type="InterPro" id="IPR010753">
    <property type="entry name" value="DUF1330"/>
</dbReference>
<comment type="caution">
    <text evidence="2">The sequence shown here is derived from an EMBL/GenBank/DDBJ whole genome shotgun (WGS) entry which is preliminary data.</text>
</comment>
<dbReference type="SUPFAM" id="SSF54909">
    <property type="entry name" value="Dimeric alpha+beta barrel"/>
    <property type="match status" value="1"/>
</dbReference>
<sequence>MPAYLIVLRTEPVRDEAAMVEYQRKTRETAPTVPLKPLVVHGTTIPLEGEAPDGVVMIEFASVEDAKAWYNSPDYQAALPHRLKAAGYQTFIVEGL</sequence>
<dbReference type="RefSeq" id="WP_188767342.1">
    <property type="nucleotide sequence ID" value="NZ_BMHK01000001.1"/>
</dbReference>
<feature type="domain" description="DUF1330" evidence="1">
    <location>
        <begin position="3"/>
        <end position="96"/>
    </location>
</feature>
<organism evidence="2 3">
    <name type="scientific">Novosphingobium endophyticum</name>
    <dbReference type="NCBI Taxonomy" id="1955250"/>
    <lineage>
        <taxon>Bacteria</taxon>
        <taxon>Pseudomonadati</taxon>
        <taxon>Pseudomonadota</taxon>
        <taxon>Alphaproteobacteria</taxon>
        <taxon>Sphingomonadales</taxon>
        <taxon>Sphingomonadaceae</taxon>
        <taxon>Novosphingobium</taxon>
    </lineage>
</organism>
<protein>
    <recommendedName>
        <fullName evidence="1">DUF1330 domain-containing protein</fullName>
    </recommendedName>
</protein>
<evidence type="ECO:0000259" key="1">
    <source>
        <dbReference type="Pfam" id="PF07045"/>
    </source>
</evidence>
<dbReference type="PANTHER" id="PTHR41521:SF4">
    <property type="entry name" value="BLR0684 PROTEIN"/>
    <property type="match status" value="1"/>
</dbReference>
<dbReference type="Pfam" id="PF07045">
    <property type="entry name" value="DUF1330"/>
    <property type="match status" value="1"/>
</dbReference>
<dbReference type="InterPro" id="IPR011008">
    <property type="entry name" value="Dimeric_a/b-barrel"/>
</dbReference>
<accession>A0A916X2Z1</accession>
<dbReference type="EMBL" id="BMHK01000001">
    <property type="protein sequence ID" value="GGB87409.1"/>
    <property type="molecule type" value="Genomic_DNA"/>
</dbReference>
<dbReference type="AlphaFoldDB" id="A0A916X2Z1"/>
<evidence type="ECO:0000313" key="2">
    <source>
        <dbReference type="EMBL" id="GGB87409.1"/>
    </source>
</evidence>